<keyword evidence="2" id="KW-1185">Reference proteome</keyword>
<proteinExistence type="predicted"/>
<reference evidence="1 2" key="1">
    <citation type="submission" date="2019-07" db="EMBL/GenBank/DDBJ databases">
        <title>Genome sequencing of lignin-degrading bacterial isolates.</title>
        <authorList>
            <person name="Gladden J."/>
        </authorList>
    </citation>
    <scope>NUCLEOTIDE SEQUENCE [LARGE SCALE GENOMIC DNA]</scope>
    <source>
        <strain evidence="1 2">J19</strain>
    </source>
</reference>
<evidence type="ECO:0000313" key="2">
    <source>
        <dbReference type="Proteomes" id="UP000321583"/>
    </source>
</evidence>
<dbReference type="InterPro" id="IPR045617">
    <property type="entry name" value="DUF6445"/>
</dbReference>
<dbReference type="AlphaFoldDB" id="A0A562DZW7"/>
<accession>A0A562DZW7</accession>
<evidence type="ECO:0000313" key="1">
    <source>
        <dbReference type="EMBL" id="TWH15285.1"/>
    </source>
</evidence>
<gene>
    <name evidence="1" type="ORF">L613_001800000180</name>
</gene>
<dbReference type="RefSeq" id="WP_028915960.1">
    <property type="nucleotide sequence ID" value="NZ_VLJS01000045.1"/>
</dbReference>
<name>A0A562DZW7_9GAMM</name>
<dbReference type="Pfam" id="PF20043">
    <property type="entry name" value="DUF6445"/>
    <property type="match status" value="1"/>
</dbReference>
<dbReference type="OrthoDB" id="4048724at2"/>
<dbReference type="EMBL" id="VLJS01000045">
    <property type="protein sequence ID" value="TWH15285.1"/>
    <property type="molecule type" value="Genomic_DNA"/>
</dbReference>
<organism evidence="1 2">
    <name type="scientific">Pseudoxanthomonas taiwanensis J19</name>
    <dbReference type="NCBI Taxonomy" id="935569"/>
    <lineage>
        <taxon>Bacteria</taxon>
        <taxon>Pseudomonadati</taxon>
        <taxon>Pseudomonadota</taxon>
        <taxon>Gammaproteobacteria</taxon>
        <taxon>Lysobacterales</taxon>
        <taxon>Lysobacteraceae</taxon>
        <taxon>Pseudoxanthomonas</taxon>
    </lineage>
</organism>
<sequence length="231" mass="26090">MIIDLSPQLRVQRLSIGREGAPLLVVDQLVADPERLVRKAARLDFTPQGAFFPGIRARAPASYEVLLERLAQPLLEEFFGIGPGRLRATSHYSLITRAPEQLMFLQRIPHIDAVSRQGLAAVHYLFRGNWGGTAFYRHRATGFEYVDETRHEAYYRKLDEEAQGPDAPGPGYIGEDTPMFERIGQVEGVFNRLVMYRRNSLHSATIDNHNVPPPDPLNGRLSINTFIDVIQ</sequence>
<comment type="caution">
    <text evidence="1">The sequence shown here is derived from an EMBL/GenBank/DDBJ whole genome shotgun (WGS) entry which is preliminary data.</text>
</comment>
<protein>
    <submittedName>
        <fullName evidence="1">Uncharacterized protein</fullName>
    </submittedName>
</protein>
<dbReference type="Proteomes" id="UP000321583">
    <property type="component" value="Unassembled WGS sequence"/>
</dbReference>